<gene>
    <name evidence="5" type="primary">LOC113491679</name>
</gene>
<sequence length="334" mass="38662">MATKEIESNLLCKRLIHHFYSRNHNFCLEPKDIEEMNWDWQKEFLDSTFNSKLIQKYPLSGQFSRLFLKKLIQHLEPHQEVHDDFYAQLCTAMNIINKDGFSYQHYLVENDINNIITIKETRNMVVNGTTGLKTWEFFFQAALMLSDWALAKQEIFSEKNVLELGSGVGFTGITIGKLCDIKSLMFTDCHDDVLKTICENVKINFPDFVQEETQDVTSYKSENKCLSIMKLDWNSVDNLPDNIVPDILIGADIVYDPSILVPLCNVIQTFCKRNSNLVVYIASVIRNEATFASFLKTLDDAQLQYERVEVKKSGYIEWDDCINKCLLKIIEKST</sequence>
<dbReference type="Gene3D" id="3.40.50.150">
    <property type="entry name" value="Vaccinia Virus protein VP39"/>
    <property type="match status" value="1"/>
</dbReference>
<name>A0A7E5V8E8_TRINI</name>
<feature type="domain" description="FAM86 N-terminal" evidence="3">
    <location>
        <begin position="41"/>
        <end position="89"/>
    </location>
</feature>
<dbReference type="PANTHER" id="PTHR14614">
    <property type="entry name" value="HEPATOCELLULAR CARCINOMA-ASSOCIATED ANTIGEN"/>
    <property type="match status" value="1"/>
</dbReference>
<organism evidence="4 5">
    <name type="scientific">Trichoplusia ni</name>
    <name type="common">Cabbage looper</name>
    <dbReference type="NCBI Taxonomy" id="7111"/>
    <lineage>
        <taxon>Eukaryota</taxon>
        <taxon>Metazoa</taxon>
        <taxon>Ecdysozoa</taxon>
        <taxon>Arthropoda</taxon>
        <taxon>Hexapoda</taxon>
        <taxon>Insecta</taxon>
        <taxon>Pterygota</taxon>
        <taxon>Neoptera</taxon>
        <taxon>Endopterygota</taxon>
        <taxon>Lepidoptera</taxon>
        <taxon>Glossata</taxon>
        <taxon>Ditrysia</taxon>
        <taxon>Noctuoidea</taxon>
        <taxon>Noctuidae</taxon>
        <taxon>Plusiinae</taxon>
        <taxon>Trichoplusia</taxon>
    </lineage>
</organism>
<evidence type="ECO:0000313" key="4">
    <source>
        <dbReference type="Proteomes" id="UP000322000"/>
    </source>
</evidence>
<proteinExistence type="inferred from homology"/>
<evidence type="ECO:0000313" key="5">
    <source>
        <dbReference type="RefSeq" id="XP_026724572.1"/>
    </source>
</evidence>
<dbReference type="Pfam" id="PF14904">
    <property type="entry name" value="FAM86"/>
    <property type="match status" value="1"/>
</dbReference>
<dbReference type="GO" id="GO:0032991">
    <property type="term" value="C:protein-containing complex"/>
    <property type="evidence" value="ECO:0007669"/>
    <property type="project" value="TreeGrafter"/>
</dbReference>
<dbReference type="InterPro" id="IPR029426">
    <property type="entry name" value="FAM86_N"/>
</dbReference>
<dbReference type="GeneID" id="113491679"/>
<dbReference type="AlphaFoldDB" id="A0A7E5V8E8"/>
<evidence type="ECO:0000256" key="1">
    <source>
        <dbReference type="ARBA" id="ARBA00005511"/>
    </source>
</evidence>
<dbReference type="InParanoid" id="A0A7E5V8E8"/>
<dbReference type="KEGG" id="tnl:113491679"/>
<keyword evidence="2" id="KW-0808">Transferase</keyword>
<dbReference type="OrthoDB" id="194386at2759"/>
<dbReference type="Pfam" id="PF10294">
    <property type="entry name" value="Methyltransf_16"/>
    <property type="match status" value="1"/>
</dbReference>
<accession>A0A7E5V8E8</accession>
<reference evidence="5" key="1">
    <citation type="submission" date="2025-08" db="UniProtKB">
        <authorList>
            <consortium name="RefSeq"/>
        </authorList>
    </citation>
    <scope>IDENTIFICATION</scope>
</reference>
<dbReference type="RefSeq" id="XP_026724572.1">
    <property type="nucleotide sequence ID" value="XM_026868771.1"/>
</dbReference>
<dbReference type="FunCoup" id="A0A7E5V8E8">
    <property type="interactions" value="1155"/>
</dbReference>
<dbReference type="Proteomes" id="UP000322000">
    <property type="component" value="Chromosome 3"/>
</dbReference>
<dbReference type="InterPro" id="IPR029063">
    <property type="entry name" value="SAM-dependent_MTases_sf"/>
</dbReference>
<evidence type="ECO:0000256" key="2">
    <source>
        <dbReference type="ARBA" id="ARBA00022679"/>
    </source>
</evidence>
<evidence type="ECO:0000259" key="3">
    <source>
        <dbReference type="Pfam" id="PF14904"/>
    </source>
</evidence>
<protein>
    <submittedName>
        <fullName evidence="5">Protein-lysine N-methyltransferase EEF2KMT-like isoform X1</fullName>
    </submittedName>
</protein>
<comment type="similarity">
    <text evidence="1">Belongs to the class I-like SAM-binding methyltransferase superfamily. EEF2KMT family.</text>
</comment>
<dbReference type="PANTHER" id="PTHR14614:SF130">
    <property type="entry name" value="PROTEIN-LYSINE N-METHYLTRANSFERASE EEF2KMT"/>
    <property type="match status" value="1"/>
</dbReference>
<keyword evidence="4" id="KW-1185">Reference proteome</keyword>
<dbReference type="InterPro" id="IPR019410">
    <property type="entry name" value="Methyltransf_16"/>
</dbReference>
<dbReference type="SUPFAM" id="SSF53335">
    <property type="entry name" value="S-adenosyl-L-methionine-dependent methyltransferases"/>
    <property type="match status" value="1"/>
</dbReference>